<dbReference type="EMBL" id="LQYV01000037">
    <property type="protein sequence ID" value="KYD27735.1"/>
    <property type="molecule type" value="Genomic_DNA"/>
</dbReference>
<dbReference type="Gene3D" id="2.40.50.140">
    <property type="entry name" value="Nucleic acid-binding proteins"/>
    <property type="match status" value="1"/>
</dbReference>
<dbReference type="AlphaFoldDB" id="A0A087LHK3"/>
<dbReference type="RefSeq" id="WP_033008672.1">
    <property type="nucleotide sequence ID" value="NZ_CBCSGJ010000012.1"/>
</dbReference>
<evidence type="ECO:0000313" key="14">
    <source>
        <dbReference type="Proteomes" id="UP000075424"/>
    </source>
</evidence>
<dbReference type="PANTHER" id="PTHR10744">
    <property type="entry name" value="40S RIBOSOMAL PROTEIN S11 FAMILY MEMBER"/>
    <property type="match status" value="1"/>
</dbReference>
<dbReference type="OrthoDB" id="9811714at2"/>
<proteinExistence type="inferred from homology"/>
<dbReference type="SUPFAM" id="SSF50249">
    <property type="entry name" value="Nucleic acid-binding proteins"/>
    <property type="match status" value="1"/>
</dbReference>
<dbReference type="GO" id="GO:0006412">
    <property type="term" value="P:translation"/>
    <property type="evidence" value="ECO:0007669"/>
    <property type="project" value="UniProtKB-UniRule"/>
</dbReference>
<evidence type="ECO:0000256" key="4">
    <source>
        <dbReference type="ARBA" id="ARBA00022730"/>
    </source>
</evidence>
<dbReference type="InterPro" id="IPR000266">
    <property type="entry name" value="Ribosomal_uS17"/>
</dbReference>
<evidence type="ECO:0000313" key="16">
    <source>
        <dbReference type="Proteomes" id="UP000266922"/>
    </source>
</evidence>
<evidence type="ECO:0000256" key="7">
    <source>
        <dbReference type="ARBA" id="ARBA00023274"/>
    </source>
</evidence>
<evidence type="ECO:0000256" key="5">
    <source>
        <dbReference type="ARBA" id="ARBA00022884"/>
    </source>
</evidence>
<accession>A0A164AUA6</accession>
<dbReference type="PROSITE" id="PS00056">
    <property type="entry name" value="RIBOSOMAL_S17"/>
    <property type="match status" value="1"/>
</dbReference>
<dbReference type="NCBIfam" id="TIGR03635">
    <property type="entry name" value="uS17_bact"/>
    <property type="match status" value="1"/>
</dbReference>
<reference evidence="10 17" key="2">
    <citation type="submission" date="2016-03" db="EMBL/GenBank/DDBJ databases">
        <title>Spore heat resistance.</title>
        <authorList>
            <person name="Boekhorst J."/>
            <person name="Berendsen E.M."/>
            <person name="Wells-Bennik M.H."/>
            <person name="Kuipers O.P."/>
        </authorList>
    </citation>
    <scope>NUCLEOTIDE SEQUENCE [LARGE SCALE GENOMIC DNA]</scope>
    <source>
        <strain evidence="10 17">GS8</strain>
    </source>
</reference>
<dbReference type="Proteomes" id="UP000266922">
    <property type="component" value="Unassembled WGS sequence"/>
</dbReference>
<reference evidence="13 16" key="3">
    <citation type="submission" date="2018-10" db="EMBL/GenBank/DDBJ databases">
        <title>Geobacillus stearothermophilus in processing lines of powdered infant formula.</title>
        <authorList>
            <person name="Rhee M.S."/>
            <person name="Choi I.-G."/>
            <person name="Cho T.J."/>
            <person name="Park B."/>
        </authorList>
    </citation>
    <scope>NUCLEOTIDE SEQUENCE [LARGE SCALE GENOMIC DNA]</scope>
    <source>
        <strain evidence="13 16">FHS-PPGT130</strain>
    </source>
</reference>
<sequence length="87" mass="10205">MSERNQRKVYVGRVVSDKMDKTITVLVETYKKHPLYGKRVKYSKKYKAHDEHNEAKVGDIVKIMETRPLSATKRFRLVEIVEKAVVL</sequence>
<dbReference type="PATRIC" id="fig|1422.12.peg.514"/>
<dbReference type="GO" id="GO:0022627">
    <property type="term" value="C:cytosolic small ribosomal subunit"/>
    <property type="evidence" value="ECO:0007669"/>
    <property type="project" value="UniProtKB-UniRule"/>
</dbReference>
<comment type="caution">
    <text evidence="12">The sequence shown here is derived from an EMBL/GenBank/DDBJ whole genome shotgun (WGS) entry which is preliminary data.</text>
</comment>
<dbReference type="Proteomes" id="UP000075424">
    <property type="component" value="Unassembled WGS sequence"/>
</dbReference>
<evidence type="ECO:0000313" key="11">
    <source>
        <dbReference type="EMBL" id="KYD27735.1"/>
    </source>
</evidence>
<dbReference type="SMR" id="A0A087LHK3"/>
<name>A0A087LHK3_GEOSE</name>
<dbReference type="GeneID" id="89612891"/>
<dbReference type="Proteomes" id="UP000075517">
    <property type="component" value="Unassembled WGS sequence"/>
</dbReference>
<keyword evidence="5 8" id="KW-0694">RNA-binding</keyword>
<reference evidence="14 15" key="1">
    <citation type="submission" date="2016-01" db="EMBL/GenBank/DDBJ databases">
        <title>Draft Genome Sequences of Seven Thermophilic Sporeformers Isolated from Foods.</title>
        <authorList>
            <person name="Berendsen E.M."/>
            <person name="Wells-Bennik M.H."/>
            <person name="Krawcyk A.O."/>
            <person name="De Jong A."/>
            <person name="Holsappel S."/>
            <person name="Eijlander R.T."/>
            <person name="Kuipers O.P."/>
        </authorList>
    </citation>
    <scope>NUCLEOTIDE SEQUENCE [LARGE SCALE GENOMIC DNA]</scope>
    <source>
        <strain evidence="11 14">B4109</strain>
        <strain evidence="12 15">B4114</strain>
    </source>
</reference>
<evidence type="ECO:0000256" key="3">
    <source>
        <dbReference type="ARBA" id="ARBA00011458"/>
    </source>
</evidence>
<dbReference type="EMBL" id="LQYY01000136">
    <property type="protein sequence ID" value="KYD31906.1"/>
    <property type="molecule type" value="Genomic_DNA"/>
</dbReference>
<gene>
    <name evidence="8" type="primary">rpsQ</name>
    <name evidence="11" type="ORF">B4109_0135</name>
    <name evidence="12" type="ORF">B4114_0128</name>
    <name evidence="13" type="ORF">D9548_04665</name>
    <name evidence="10" type="ORF">GS8_1408</name>
</gene>
<accession>A0A087LHK3</accession>
<keyword evidence="17" id="KW-1185">Reference proteome</keyword>
<keyword evidence="7 8" id="KW-0687">Ribonucleoprotein</keyword>
<dbReference type="FunFam" id="2.40.50.140:FF:000026">
    <property type="entry name" value="30S ribosomal protein S17"/>
    <property type="match status" value="1"/>
</dbReference>
<protein>
    <recommendedName>
        <fullName evidence="8">Small ribosomal subunit protein uS17</fullName>
    </recommendedName>
</protein>
<dbReference type="InterPro" id="IPR012340">
    <property type="entry name" value="NA-bd_OB-fold"/>
</dbReference>
<evidence type="ECO:0000256" key="9">
    <source>
        <dbReference type="RuleBase" id="RU003872"/>
    </source>
</evidence>
<dbReference type="InterPro" id="IPR019979">
    <property type="entry name" value="Ribosomal_uS17_CS"/>
</dbReference>
<dbReference type="InterPro" id="IPR019984">
    <property type="entry name" value="Ribosomal_uS17_bact/chlr"/>
</dbReference>
<dbReference type="Pfam" id="PF00366">
    <property type="entry name" value="Ribosomal_S17"/>
    <property type="match status" value="1"/>
</dbReference>
<comment type="similarity">
    <text evidence="2 8 9">Belongs to the universal ribosomal protein uS17 family.</text>
</comment>
<dbReference type="PRINTS" id="PR00973">
    <property type="entry name" value="RIBOSOMALS17"/>
</dbReference>
<dbReference type="EMBL" id="LUCS01000023">
    <property type="protein sequence ID" value="KAF6511213.1"/>
    <property type="molecule type" value="Genomic_DNA"/>
</dbReference>
<evidence type="ECO:0000313" key="15">
    <source>
        <dbReference type="Proteomes" id="UP000075517"/>
    </source>
</evidence>
<dbReference type="PANTHER" id="PTHR10744:SF1">
    <property type="entry name" value="SMALL RIBOSOMAL SUBUNIT PROTEIN US17M"/>
    <property type="match status" value="1"/>
</dbReference>
<dbReference type="EMBL" id="RCTJ01000009">
    <property type="protein sequence ID" value="RLQ14618.1"/>
    <property type="molecule type" value="Genomic_DNA"/>
</dbReference>
<evidence type="ECO:0000313" key="13">
    <source>
        <dbReference type="EMBL" id="RLQ14618.1"/>
    </source>
</evidence>
<keyword evidence="4 8" id="KW-0699">rRNA-binding</keyword>
<dbReference type="HAMAP" id="MF_01345_B">
    <property type="entry name" value="Ribosomal_uS17_B"/>
    <property type="match status" value="1"/>
</dbReference>
<keyword evidence="6 8" id="KW-0689">Ribosomal protein</keyword>
<evidence type="ECO:0000313" key="12">
    <source>
        <dbReference type="EMBL" id="KYD31906.1"/>
    </source>
</evidence>
<evidence type="ECO:0000256" key="1">
    <source>
        <dbReference type="ARBA" id="ARBA00002932"/>
    </source>
</evidence>
<evidence type="ECO:0000256" key="2">
    <source>
        <dbReference type="ARBA" id="ARBA00010254"/>
    </source>
</evidence>
<evidence type="ECO:0000313" key="10">
    <source>
        <dbReference type="EMBL" id="KAF6511213.1"/>
    </source>
</evidence>
<evidence type="ECO:0000313" key="17">
    <source>
        <dbReference type="Proteomes" id="UP000773850"/>
    </source>
</evidence>
<dbReference type="CDD" id="cd00364">
    <property type="entry name" value="Ribosomal_uS17"/>
    <property type="match status" value="1"/>
</dbReference>
<evidence type="ECO:0000256" key="6">
    <source>
        <dbReference type="ARBA" id="ARBA00022980"/>
    </source>
</evidence>
<organism evidence="12 15">
    <name type="scientific">Geobacillus stearothermophilus</name>
    <name type="common">Bacillus stearothermophilus</name>
    <dbReference type="NCBI Taxonomy" id="1422"/>
    <lineage>
        <taxon>Bacteria</taxon>
        <taxon>Bacillati</taxon>
        <taxon>Bacillota</taxon>
        <taxon>Bacilli</taxon>
        <taxon>Bacillales</taxon>
        <taxon>Anoxybacillaceae</taxon>
        <taxon>Geobacillus</taxon>
    </lineage>
</organism>
<comment type="function">
    <text evidence="1 8">One of the primary rRNA binding proteins, it binds specifically to the 5'-end of 16S ribosomal RNA.</text>
</comment>
<comment type="subunit">
    <text evidence="3 8">Part of the 30S ribosomal subunit.</text>
</comment>
<evidence type="ECO:0000256" key="8">
    <source>
        <dbReference type="HAMAP-Rule" id="MF_01345"/>
    </source>
</evidence>
<dbReference type="GO" id="GO:0003735">
    <property type="term" value="F:structural constituent of ribosome"/>
    <property type="evidence" value="ECO:0007669"/>
    <property type="project" value="UniProtKB-UniRule"/>
</dbReference>
<dbReference type="NCBIfam" id="NF004123">
    <property type="entry name" value="PRK05610.1"/>
    <property type="match status" value="1"/>
</dbReference>
<dbReference type="Proteomes" id="UP000773850">
    <property type="component" value="Unassembled WGS sequence"/>
</dbReference>
<dbReference type="GO" id="GO:0019843">
    <property type="term" value="F:rRNA binding"/>
    <property type="evidence" value="ECO:0007669"/>
    <property type="project" value="UniProtKB-UniRule"/>
</dbReference>